<proteinExistence type="predicted"/>
<gene>
    <name evidence="2" type="ORF">LMG28138_03171</name>
</gene>
<dbReference type="SUPFAM" id="SSF46785">
    <property type="entry name" value="Winged helix' DNA-binding domain"/>
    <property type="match status" value="1"/>
</dbReference>
<feature type="domain" description="HTH marR-type" evidence="1">
    <location>
        <begin position="8"/>
        <end position="141"/>
    </location>
</feature>
<dbReference type="EMBL" id="CADIKM010000014">
    <property type="protein sequence ID" value="CAB3791507.1"/>
    <property type="molecule type" value="Genomic_DNA"/>
</dbReference>
<dbReference type="AlphaFoldDB" id="A0A6S7B8B9"/>
<dbReference type="PANTHER" id="PTHR33164:SF105">
    <property type="entry name" value="TRANSCRIPTIONAL REPRESSOR PROTEIN-RELATED"/>
    <property type="match status" value="1"/>
</dbReference>
<protein>
    <recommendedName>
        <fullName evidence="1">HTH marR-type domain-containing protein</fullName>
    </recommendedName>
</protein>
<keyword evidence="3" id="KW-1185">Reference proteome</keyword>
<dbReference type="PANTHER" id="PTHR33164">
    <property type="entry name" value="TRANSCRIPTIONAL REGULATOR, MARR FAMILY"/>
    <property type="match status" value="1"/>
</dbReference>
<name>A0A6S7B8B9_9BURK</name>
<organism evidence="2 3">
    <name type="scientific">Pararobbsia alpina</name>
    <dbReference type="NCBI Taxonomy" id="621374"/>
    <lineage>
        <taxon>Bacteria</taxon>
        <taxon>Pseudomonadati</taxon>
        <taxon>Pseudomonadota</taxon>
        <taxon>Betaproteobacteria</taxon>
        <taxon>Burkholderiales</taxon>
        <taxon>Burkholderiaceae</taxon>
        <taxon>Pararobbsia</taxon>
    </lineage>
</organism>
<evidence type="ECO:0000313" key="3">
    <source>
        <dbReference type="Proteomes" id="UP000494115"/>
    </source>
</evidence>
<evidence type="ECO:0000259" key="1">
    <source>
        <dbReference type="PROSITE" id="PS50995"/>
    </source>
</evidence>
<dbReference type="PROSITE" id="PS50995">
    <property type="entry name" value="HTH_MARR_2"/>
    <property type="match status" value="1"/>
</dbReference>
<dbReference type="InterPro" id="IPR036388">
    <property type="entry name" value="WH-like_DNA-bd_sf"/>
</dbReference>
<reference evidence="2 3" key="1">
    <citation type="submission" date="2020-04" db="EMBL/GenBank/DDBJ databases">
        <authorList>
            <person name="De Canck E."/>
        </authorList>
    </citation>
    <scope>NUCLEOTIDE SEQUENCE [LARGE SCALE GENOMIC DNA]</scope>
    <source>
        <strain evidence="2 3">LMG 28138</strain>
    </source>
</reference>
<sequence length="142" mass="16045">MEKPLSYDDCNCFAVRQAARYVTQLYERHLLPVGLTAAQFTLLARLSRRAEGWTMAELAEAMVMDRTTLVRAMKPLQRDGLIVTGTAEQSSRTHVFTLSDAGRERYQTARVLWRQAQAEFEKSYGASRAKALRTELFAVSAP</sequence>
<dbReference type="Pfam" id="PF12802">
    <property type="entry name" value="MarR_2"/>
    <property type="match status" value="1"/>
</dbReference>
<accession>A0A6S7B8B9</accession>
<dbReference type="InterPro" id="IPR000835">
    <property type="entry name" value="HTH_MarR-typ"/>
</dbReference>
<dbReference type="InterPro" id="IPR039422">
    <property type="entry name" value="MarR/SlyA-like"/>
</dbReference>
<dbReference type="Proteomes" id="UP000494115">
    <property type="component" value="Unassembled WGS sequence"/>
</dbReference>
<dbReference type="Gene3D" id="1.10.10.10">
    <property type="entry name" value="Winged helix-like DNA-binding domain superfamily/Winged helix DNA-binding domain"/>
    <property type="match status" value="1"/>
</dbReference>
<dbReference type="SMART" id="SM00347">
    <property type="entry name" value="HTH_MARR"/>
    <property type="match status" value="1"/>
</dbReference>
<evidence type="ECO:0000313" key="2">
    <source>
        <dbReference type="EMBL" id="CAB3791507.1"/>
    </source>
</evidence>
<dbReference type="InterPro" id="IPR036390">
    <property type="entry name" value="WH_DNA-bd_sf"/>
</dbReference>
<dbReference type="GO" id="GO:0006950">
    <property type="term" value="P:response to stress"/>
    <property type="evidence" value="ECO:0007669"/>
    <property type="project" value="TreeGrafter"/>
</dbReference>
<dbReference type="GO" id="GO:0003700">
    <property type="term" value="F:DNA-binding transcription factor activity"/>
    <property type="evidence" value="ECO:0007669"/>
    <property type="project" value="InterPro"/>
</dbReference>
<dbReference type="RefSeq" id="WP_175105707.1">
    <property type="nucleotide sequence ID" value="NZ_CADIKM010000014.1"/>
</dbReference>